<evidence type="ECO:0000313" key="1">
    <source>
        <dbReference type="EMBL" id="SMO54577.1"/>
    </source>
</evidence>
<organism evidence="1 2">
    <name type="scientific">Ruegeria faecimaris</name>
    <dbReference type="NCBI Taxonomy" id="686389"/>
    <lineage>
        <taxon>Bacteria</taxon>
        <taxon>Pseudomonadati</taxon>
        <taxon>Pseudomonadota</taxon>
        <taxon>Alphaproteobacteria</taxon>
        <taxon>Rhodobacterales</taxon>
        <taxon>Roseobacteraceae</taxon>
        <taxon>Ruegeria</taxon>
    </lineage>
</organism>
<dbReference type="EMBL" id="FXTE01000002">
    <property type="protein sequence ID" value="SMO54577.1"/>
    <property type="molecule type" value="Genomic_DNA"/>
</dbReference>
<protein>
    <submittedName>
        <fullName evidence="1">Uncharacterized protein</fullName>
    </submittedName>
</protein>
<keyword evidence="2" id="KW-1185">Reference proteome</keyword>
<accession>A0A521C4Y9</accession>
<dbReference type="AlphaFoldDB" id="A0A521C4Y9"/>
<evidence type="ECO:0000313" key="2">
    <source>
        <dbReference type="Proteomes" id="UP000319555"/>
    </source>
</evidence>
<sequence>MEGVGVMRILTAALLMLAGVTLAGCGADGEPIQPTMSANIGVGTSGAYVGGGVGLQRGPLSVFLGR</sequence>
<dbReference type="Proteomes" id="UP000319555">
    <property type="component" value="Unassembled WGS sequence"/>
</dbReference>
<proteinExistence type="predicted"/>
<gene>
    <name evidence="1" type="ORF">SAMN06265380_102140</name>
</gene>
<reference evidence="1 2" key="1">
    <citation type="submission" date="2017-05" db="EMBL/GenBank/DDBJ databases">
        <authorList>
            <person name="Varghese N."/>
            <person name="Submissions S."/>
        </authorList>
    </citation>
    <scope>NUCLEOTIDE SEQUENCE [LARGE SCALE GENOMIC DNA]</scope>
    <source>
        <strain evidence="1 2">DSM 28009</strain>
    </source>
</reference>
<name>A0A521C4Y9_9RHOB</name>